<organism evidence="1 2">
    <name type="scientific">Moorena producens (strain JHB)</name>
    <dbReference type="NCBI Taxonomy" id="1454205"/>
    <lineage>
        <taxon>Bacteria</taxon>
        <taxon>Bacillati</taxon>
        <taxon>Cyanobacteriota</taxon>
        <taxon>Cyanophyceae</taxon>
        <taxon>Coleofasciculales</taxon>
        <taxon>Coleofasciculaceae</taxon>
        <taxon>Moorena</taxon>
    </lineage>
</organism>
<protein>
    <submittedName>
        <fullName evidence="1">Uncharacterized protein</fullName>
    </submittedName>
</protein>
<sequence length="211" mass="23691">MTTMTVTDALAELTLLEKRIDSARAALDNNTLISVVEVGQVPTGFKSREDYDIKAKAALQKVDALISRRRTFKRVIVLSNASTMVTVADQEMTVAEAIEMKMFIRYYEAVIGTMQSAYTKTLNHYKMAQARVKDRLDKLALEVLGQNASVGSQKYQSLSDSFLAREGVELLDPTNLAEELERRQTFIEQFKSTVDRVLSISNARTMIEIPD</sequence>
<accession>A0A1D9FZL7</accession>
<reference evidence="2" key="1">
    <citation type="submission" date="2016-10" db="EMBL/GenBank/DDBJ databases">
        <title>Comparative genomics uncovers the prolific and rare metabolic potential of the cyanobacterial genus Moorea.</title>
        <authorList>
            <person name="Leao T."/>
            <person name="Castelao G."/>
            <person name="Korobeynikov A."/>
            <person name="Monroe E.A."/>
            <person name="Podell S."/>
            <person name="Glukhov E."/>
            <person name="Allen E."/>
            <person name="Gerwick W.H."/>
            <person name="Gerwick L."/>
        </authorList>
    </citation>
    <scope>NUCLEOTIDE SEQUENCE [LARGE SCALE GENOMIC DNA]</scope>
    <source>
        <strain evidence="2">JHB</strain>
    </source>
</reference>
<evidence type="ECO:0000313" key="1">
    <source>
        <dbReference type="EMBL" id="AOY80704.1"/>
    </source>
</evidence>
<dbReference type="Proteomes" id="UP000176944">
    <property type="component" value="Chromosome"/>
</dbReference>
<dbReference type="EMBL" id="CP017708">
    <property type="protein sequence ID" value="AOY80704.1"/>
    <property type="molecule type" value="Genomic_DNA"/>
</dbReference>
<dbReference type="AlphaFoldDB" id="A0A1D9FZL7"/>
<gene>
    <name evidence="1" type="ORF">BJP36_13020</name>
</gene>
<proteinExistence type="predicted"/>
<evidence type="ECO:0000313" key="2">
    <source>
        <dbReference type="Proteomes" id="UP000176944"/>
    </source>
</evidence>
<name>A0A1D9FZL7_MOOP1</name>